<evidence type="ECO:0000313" key="3">
    <source>
        <dbReference type="Proteomes" id="UP000597853"/>
    </source>
</evidence>
<proteinExistence type="predicted"/>
<dbReference type="EMBL" id="BMTX01000026">
    <property type="protein sequence ID" value="GGS71315.1"/>
    <property type="molecule type" value="Genomic_DNA"/>
</dbReference>
<keyword evidence="3" id="KW-1185">Reference proteome</keyword>
<name>A0ABQ2TI06_STREZ</name>
<evidence type="ECO:0000313" key="2">
    <source>
        <dbReference type="EMBL" id="GGS71315.1"/>
    </source>
</evidence>
<protein>
    <submittedName>
        <fullName evidence="2">Uncharacterized protein</fullName>
    </submittedName>
</protein>
<feature type="compositionally biased region" description="Basic and acidic residues" evidence="1">
    <location>
        <begin position="28"/>
        <end position="39"/>
    </location>
</feature>
<comment type="caution">
    <text evidence="2">The sequence shown here is derived from an EMBL/GenBank/DDBJ whole genome shotgun (WGS) entry which is preliminary data.</text>
</comment>
<accession>A0ABQ2TI06</accession>
<evidence type="ECO:0000256" key="1">
    <source>
        <dbReference type="SAM" id="MobiDB-lite"/>
    </source>
</evidence>
<dbReference type="Proteomes" id="UP000597853">
    <property type="component" value="Unassembled WGS sequence"/>
</dbReference>
<feature type="region of interest" description="Disordered" evidence="1">
    <location>
        <begin position="13"/>
        <end position="64"/>
    </location>
</feature>
<organism evidence="2 3">
    <name type="scientific">Streptomyces pseudogriseolus</name>
    <name type="common">Streptomyces gancidicus</name>
    <name type="synonym">Streptomyces rubiginosus</name>
    <dbReference type="NCBI Taxonomy" id="36817"/>
    <lineage>
        <taxon>Bacteria</taxon>
        <taxon>Bacillati</taxon>
        <taxon>Actinomycetota</taxon>
        <taxon>Actinomycetes</taxon>
        <taxon>Kitasatosporales</taxon>
        <taxon>Streptomycetaceae</taxon>
        <taxon>Streptomyces</taxon>
        <taxon>Streptomyces pseudogriseolus group</taxon>
    </lineage>
</organism>
<reference evidence="3" key="1">
    <citation type="journal article" date="2019" name="Int. J. Syst. Evol. Microbiol.">
        <title>The Global Catalogue of Microorganisms (GCM) 10K type strain sequencing project: providing services to taxonomists for standard genome sequencing and annotation.</title>
        <authorList>
            <consortium name="The Broad Institute Genomics Platform"/>
            <consortium name="The Broad Institute Genome Sequencing Center for Infectious Disease"/>
            <person name="Wu L."/>
            <person name="Ma J."/>
        </authorList>
    </citation>
    <scope>NUCLEOTIDE SEQUENCE [LARGE SCALE GENOMIC DNA]</scope>
    <source>
        <strain evidence="3">JCM 4416</strain>
    </source>
</reference>
<gene>
    <name evidence="2" type="ORF">GCM10010285_57890</name>
</gene>
<sequence length="112" mass="11386">MVRMYAVLDMAVPGSLSGDDASGPGRGDAARGRDGDPRNLADPPPAGSAGRSGEGQLRAPSTAATRTVTAAFGASATADAARRKAYRNMGTILADAAPRVEPFSARRKAEVT</sequence>